<dbReference type="GO" id="GO:0016281">
    <property type="term" value="C:eukaryotic translation initiation factor 4F complex"/>
    <property type="evidence" value="ECO:0007669"/>
    <property type="project" value="TreeGrafter"/>
</dbReference>
<keyword evidence="3" id="KW-0648">Protein biosynthesis</keyword>
<feature type="compositionally biased region" description="Basic and acidic residues" evidence="1">
    <location>
        <begin position="79"/>
        <end position="97"/>
    </location>
</feature>
<dbReference type="GO" id="GO:0003743">
    <property type="term" value="F:translation initiation factor activity"/>
    <property type="evidence" value="ECO:0007669"/>
    <property type="project" value="UniProtKB-KW"/>
</dbReference>
<evidence type="ECO:0000313" key="3">
    <source>
        <dbReference type="EMBL" id="CAH2307039.1"/>
    </source>
</evidence>
<dbReference type="Proteomes" id="UP001295444">
    <property type="component" value="Chromosome 07"/>
</dbReference>
<dbReference type="PANTHER" id="PTHR23253">
    <property type="entry name" value="EUKARYOTIC TRANSLATION INITIATION FACTOR 4 GAMMA"/>
    <property type="match status" value="1"/>
</dbReference>
<proteinExistence type="predicted"/>
<organism evidence="3 4">
    <name type="scientific">Pelobates cultripes</name>
    <name type="common">Western spadefoot toad</name>
    <dbReference type="NCBI Taxonomy" id="61616"/>
    <lineage>
        <taxon>Eukaryota</taxon>
        <taxon>Metazoa</taxon>
        <taxon>Chordata</taxon>
        <taxon>Craniata</taxon>
        <taxon>Vertebrata</taxon>
        <taxon>Euteleostomi</taxon>
        <taxon>Amphibia</taxon>
        <taxon>Batrachia</taxon>
        <taxon>Anura</taxon>
        <taxon>Pelobatoidea</taxon>
        <taxon>Pelobatidae</taxon>
        <taxon>Pelobates</taxon>
    </lineage>
</organism>
<reference evidence="3" key="1">
    <citation type="submission" date="2022-03" db="EMBL/GenBank/DDBJ databases">
        <authorList>
            <person name="Alioto T."/>
            <person name="Alioto T."/>
            <person name="Gomez Garrido J."/>
        </authorList>
    </citation>
    <scope>NUCLEOTIDE SEQUENCE</scope>
</reference>
<dbReference type="InterPro" id="IPR003890">
    <property type="entry name" value="MIF4G-like_typ-3"/>
</dbReference>
<keyword evidence="3" id="KW-0396">Initiation factor</keyword>
<keyword evidence="4" id="KW-1185">Reference proteome</keyword>
<evidence type="ECO:0000259" key="2">
    <source>
        <dbReference type="Pfam" id="PF02854"/>
    </source>
</evidence>
<dbReference type="PANTHER" id="PTHR23253:SF78">
    <property type="entry name" value="EUKARYOTIC TRANSLATION INITIATION FACTOR 4G1, ISOFORM B-RELATED"/>
    <property type="match status" value="1"/>
</dbReference>
<dbReference type="Pfam" id="PF02854">
    <property type="entry name" value="MIF4G"/>
    <property type="match status" value="1"/>
</dbReference>
<dbReference type="InterPro" id="IPR016024">
    <property type="entry name" value="ARM-type_fold"/>
</dbReference>
<dbReference type="SUPFAM" id="SSF48371">
    <property type="entry name" value="ARM repeat"/>
    <property type="match status" value="1"/>
</dbReference>
<dbReference type="Gene3D" id="1.25.40.180">
    <property type="match status" value="1"/>
</dbReference>
<protein>
    <submittedName>
        <fullName evidence="3">Eukaryotic translation initiation factor 4 gamma 1 isoform X1</fullName>
    </submittedName>
</protein>
<feature type="region of interest" description="Disordered" evidence="1">
    <location>
        <begin position="59"/>
        <end position="105"/>
    </location>
</feature>
<accession>A0AAD1SPA2</accession>
<dbReference type="EMBL" id="OW240918">
    <property type="protein sequence ID" value="CAH2307039.1"/>
    <property type="molecule type" value="Genomic_DNA"/>
</dbReference>
<gene>
    <name evidence="3" type="ORF">PECUL_23A033481</name>
</gene>
<dbReference type="GO" id="GO:0003729">
    <property type="term" value="F:mRNA binding"/>
    <property type="evidence" value="ECO:0007669"/>
    <property type="project" value="TreeGrafter"/>
</dbReference>
<feature type="domain" description="MIF4G" evidence="2">
    <location>
        <begin position="2"/>
        <end position="56"/>
    </location>
</feature>
<evidence type="ECO:0000256" key="1">
    <source>
        <dbReference type="SAM" id="MobiDB-lite"/>
    </source>
</evidence>
<name>A0AAD1SPA2_PELCU</name>
<sequence length="105" mass="12344">MECICLLLTSVEKYLENGKSRMDDYFSNIDILIKNGKTSSRIRFIVKDVLDLRRNNWVPQHKNNQPEAHVNLSIDPEEQSLRETEDNEKEPHNETDIFPKQITES</sequence>
<dbReference type="AlphaFoldDB" id="A0AAD1SPA2"/>
<evidence type="ECO:0000313" key="4">
    <source>
        <dbReference type="Proteomes" id="UP001295444"/>
    </source>
</evidence>